<evidence type="ECO:0000256" key="4">
    <source>
        <dbReference type="ARBA" id="ARBA00022670"/>
    </source>
</evidence>
<dbReference type="GO" id="GO:0005634">
    <property type="term" value="C:nucleus"/>
    <property type="evidence" value="ECO:0007669"/>
    <property type="project" value="UniProtKB-ARBA"/>
</dbReference>
<name>A0A2N5VQK7_9BASI</name>
<keyword evidence="6" id="KW-0540">Nuclease</keyword>
<dbReference type="GO" id="GO:0003964">
    <property type="term" value="F:RNA-directed DNA polymerase activity"/>
    <property type="evidence" value="ECO:0007669"/>
    <property type="project" value="UniProtKB-KW"/>
</dbReference>
<organism evidence="24 25">
    <name type="scientific">Puccinia coronata f. sp. avenae</name>
    <dbReference type="NCBI Taxonomy" id="200324"/>
    <lineage>
        <taxon>Eukaryota</taxon>
        <taxon>Fungi</taxon>
        <taxon>Dikarya</taxon>
        <taxon>Basidiomycota</taxon>
        <taxon>Pucciniomycotina</taxon>
        <taxon>Pucciniomycetes</taxon>
        <taxon>Pucciniales</taxon>
        <taxon>Pucciniaceae</taxon>
        <taxon>Puccinia</taxon>
    </lineage>
</organism>
<dbReference type="InterPro" id="IPR039537">
    <property type="entry name" value="Retrotran_Ty1/copia-like"/>
</dbReference>
<comment type="catalytic activity">
    <reaction evidence="22">
        <text>DNA(n) + a 2'-deoxyribonucleoside 5'-triphosphate = DNA(n+1) + diphosphate</text>
        <dbReference type="Rhea" id="RHEA:22508"/>
        <dbReference type="Rhea" id="RHEA-COMP:17339"/>
        <dbReference type="Rhea" id="RHEA-COMP:17340"/>
        <dbReference type="ChEBI" id="CHEBI:33019"/>
        <dbReference type="ChEBI" id="CHEBI:61560"/>
        <dbReference type="ChEBI" id="CHEBI:173112"/>
        <dbReference type="EC" id="2.7.7.7"/>
    </reaction>
</comment>
<evidence type="ECO:0000256" key="2">
    <source>
        <dbReference type="ARBA" id="ARBA00022578"/>
    </source>
</evidence>
<evidence type="ECO:0000256" key="1">
    <source>
        <dbReference type="ARBA" id="ARBA00002180"/>
    </source>
</evidence>
<dbReference type="AlphaFoldDB" id="A0A2N5VQK7"/>
<reference evidence="24 25" key="1">
    <citation type="submission" date="2017-11" db="EMBL/GenBank/DDBJ databases">
        <title>De novo assembly and phasing of dikaryotic genomes from two isolates of Puccinia coronata f. sp. avenae, the causal agent of oat crown rust.</title>
        <authorList>
            <person name="Miller M.E."/>
            <person name="Zhang Y."/>
            <person name="Omidvar V."/>
            <person name="Sperschneider J."/>
            <person name="Schwessinger B."/>
            <person name="Raley C."/>
            <person name="Palmer J.M."/>
            <person name="Garnica D."/>
            <person name="Upadhyaya N."/>
            <person name="Rathjen J."/>
            <person name="Taylor J.M."/>
            <person name="Park R.F."/>
            <person name="Dodds P.N."/>
            <person name="Hirsch C.D."/>
            <person name="Kianian S.F."/>
            <person name="Figueroa M."/>
        </authorList>
    </citation>
    <scope>NUCLEOTIDE SEQUENCE [LARGE SCALE GENOMIC DNA]</scope>
    <source>
        <strain evidence="24">12SD80</strain>
    </source>
</reference>
<evidence type="ECO:0000256" key="21">
    <source>
        <dbReference type="ARBA" id="ARBA00048173"/>
    </source>
</evidence>
<keyword evidence="20" id="KW-0511">Multifunctional enzyme</keyword>
<keyword evidence="4" id="KW-0645">Protease</keyword>
<evidence type="ECO:0000259" key="23">
    <source>
        <dbReference type="PROSITE" id="PS50994"/>
    </source>
</evidence>
<keyword evidence="2" id="KW-0815">Transposition</keyword>
<evidence type="ECO:0000256" key="5">
    <source>
        <dbReference type="ARBA" id="ARBA00022695"/>
    </source>
</evidence>
<evidence type="ECO:0000256" key="10">
    <source>
        <dbReference type="ARBA" id="ARBA00022759"/>
    </source>
</evidence>
<evidence type="ECO:0000256" key="20">
    <source>
        <dbReference type="ARBA" id="ARBA00023268"/>
    </source>
</evidence>
<keyword evidence="13" id="KW-0460">Magnesium</keyword>
<dbReference type="GO" id="GO:0015074">
    <property type="term" value="P:DNA integration"/>
    <property type="evidence" value="ECO:0007669"/>
    <property type="project" value="UniProtKB-KW"/>
</dbReference>
<evidence type="ECO:0000256" key="3">
    <source>
        <dbReference type="ARBA" id="ARBA00022612"/>
    </source>
</evidence>
<dbReference type="CDD" id="cd09272">
    <property type="entry name" value="RNase_HI_RT_Ty1"/>
    <property type="match status" value="1"/>
</dbReference>
<dbReference type="InterPro" id="IPR054722">
    <property type="entry name" value="PolX-like_BBD"/>
</dbReference>
<dbReference type="Pfam" id="PF07727">
    <property type="entry name" value="RVT_2"/>
    <property type="match status" value="1"/>
</dbReference>
<keyword evidence="8" id="KW-0547">Nucleotide-binding</keyword>
<evidence type="ECO:0000256" key="15">
    <source>
        <dbReference type="ARBA" id="ARBA00022908"/>
    </source>
</evidence>
<keyword evidence="7" id="KW-0479">Metal-binding</keyword>
<dbReference type="EMBL" id="PGCI01000001">
    <property type="protein sequence ID" value="PLW52288.1"/>
    <property type="molecule type" value="Genomic_DNA"/>
</dbReference>
<dbReference type="GO" id="GO:0006310">
    <property type="term" value="P:DNA recombination"/>
    <property type="evidence" value="ECO:0007669"/>
    <property type="project" value="UniProtKB-KW"/>
</dbReference>
<keyword evidence="3" id="KW-1188">Viral release from host cell</keyword>
<keyword evidence="19" id="KW-0233">DNA recombination</keyword>
<comment type="function">
    <text evidence="1">The aspartyl protease (PR) mediates the proteolytic cleavages of the Gag and Gag-Pol polyproteins after assembly of the VLP.</text>
</comment>
<keyword evidence="12" id="KW-0067">ATP-binding</keyword>
<dbReference type="InterPro" id="IPR012337">
    <property type="entry name" value="RNaseH-like_sf"/>
</dbReference>
<keyword evidence="10" id="KW-0255">Endonuclease</keyword>
<dbReference type="InterPro" id="IPR013103">
    <property type="entry name" value="RVT_2"/>
</dbReference>
<dbReference type="InterPro" id="IPR036397">
    <property type="entry name" value="RNaseH_sf"/>
</dbReference>
<dbReference type="InterPro" id="IPR001584">
    <property type="entry name" value="Integrase_cat-core"/>
</dbReference>
<evidence type="ECO:0000313" key="25">
    <source>
        <dbReference type="Proteomes" id="UP000235392"/>
    </source>
</evidence>
<dbReference type="InterPro" id="IPR057670">
    <property type="entry name" value="SH3_retrovirus"/>
</dbReference>
<dbReference type="SUPFAM" id="SSF53098">
    <property type="entry name" value="Ribonuclease H-like"/>
    <property type="match status" value="1"/>
</dbReference>
<dbReference type="GO" id="GO:0005524">
    <property type="term" value="F:ATP binding"/>
    <property type="evidence" value="ECO:0007669"/>
    <property type="project" value="UniProtKB-KW"/>
</dbReference>
<dbReference type="GO" id="GO:0006508">
    <property type="term" value="P:proteolysis"/>
    <property type="evidence" value="ECO:0007669"/>
    <property type="project" value="UniProtKB-KW"/>
</dbReference>
<dbReference type="GO" id="GO:0003723">
    <property type="term" value="F:RNA binding"/>
    <property type="evidence" value="ECO:0007669"/>
    <property type="project" value="UniProtKB-KW"/>
</dbReference>
<keyword evidence="5" id="KW-0548">Nucleotidyltransferase</keyword>
<evidence type="ECO:0000256" key="11">
    <source>
        <dbReference type="ARBA" id="ARBA00022801"/>
    </source>
</evidence>
<evidence type="ECO:0000256" key="7">
    <source>
        <dbReference type="ARBA" id="ARBA00022723"/>
    </source>
</evidence>
<evidence type="ECO:0000256" key="12">
    <source>
        <dbReference type="ARBA" id="ARBA00022840"/>
    </source>
</evidence>
<evidence type="ECO:0000256" key="13">
    <source>
        <dbReference type="ARBA" id="ARBA00022842"/>
    </source>
</evidence>
<evidence type="ECO:0000256" key="17">
    <source>
        <dbReference type="ARBA" id="ARBA00022932"/>
    </source>
</evidence>
<keyword evidence="17" id="KW-0808">Transferase</keyword>
<dbReference type="Gene3D" id="3.30.420.10">
    <property type="entry name" value="Ribonuclease H-like superfamily/Ribonuclease H"/>
    <property type="match status" value="1"/>
</dbReference>
<protein>
    <recommendedName>
        <fullName evidence="23">Integrase catalytic domain-containing protein</fullName>
    </recommendedName>
</protein>
<keyword evidence="18" id="KW-0917">Virion maturation</keyword>
<dbReference type="PROSITE" id="PS50994">
    <property type="entry name" value="INTEGRASE"/>
    <property type="match status" value="1"/>
</dbReference>
<accession>A0A2N5VQK7</accession>
<dbReference type="GO" id="GO:0004519">
    <property type="term" value="F:endonuclease activity"/>
    <property type="evidence" value="ECO:0007669"/>
    <property type="project" value="UniProtKB-KW"/>
</dbReference>
<evidence type="ECO:0000256" key="16">
    <source>
        <dbReference type="ARBA" id="ARBA00022918"/>
    </source>
</evidence>
<dbReference type="Pfam" id="PF22936">
    <property type="entry name" value="Pol_BBD"/>
    <property type="match status" value="1"/>
</dbReference>
<keyword evidence="16" id="KW-0695">RNA-directed DNA polymerase</keyword>
<evidence type="ECO:0000256" key="22">
    <source>
        <dbReference type="ARBA" id="ARBA00049244"/>
    </source>
</evidence>
<keyword evidence="14" id="KW-0694">RNA-binding</keyword>
<evidence type="ECO:0000256" key="9">
    <source>
        <dbReference type="ARBA" id="ARBA00022750"/>
    </source>
</evidence>
<proteinExistence type="predicted"/>
<dbReference type="Proteomes" id="UP000235392">
    <property type="component" value="Unassembled WGS sequence"/>
</dbReference>
<dbReference type="GO" id="GO:0032196">
    <property type="term" value="P:transposition"/>
    <property type="evidence" value="ECO:0007669"/>
    <property type="project" value="UniProtKB-KW"/>
</dbReference>
<dbReference type="PANTHER" id="PTHR42648">
    <property type="entry name" value="TRANSPOSASE, PUTATIVE-RELATED"/>
    <property type="match status" value="1"/>
</dbReference>
<comment type="caution">
    <text evidence="24">The sequence shown here is derived from an EMBL/GenBank/DDBJ whole genome shotgun (WGS) entry which is preliminary data.</text>
</comment>
<dbReference type="GO" id="GO:0046872">
    <property type="term" value="F:metal ion binding"/>
    <property type="evidence" value="ECO:0007669"/>
    <property type="project" value="UniProtKB-KW"/>
</dbReference>
<gene>
    <name evidence="24" type="ORF">PCASD_00205</name>
</gene>
<comment type="catalytic activity">
    <reaction evidence="21">
        <text>DNA(n) + a 2'-deoxyribonucleoside 5'-triphosphate = DNA(n+1) + diphosphate</text>
        <dbReference type="Rhea" id="RHEA:22508"/>
        <dbReference type="Rhea" id="RHEA-COMP:17339"/>
        <dbReference type="Rhea" id="RHEA-COMP:17340"/>
        <dbReference type="ChEBI" id="CHEBI:33019"/>
        <dbReference type="ChEBI" id="CHEBI:61560"/>
        <dbReference type="ChEBI" id="CHEBI:173112"/>
        <dbReference type="EC" id="2.7.7.49"/>
    </reaction>
</comment>
<evidence type="ECO:0000256" key="14">
    <source>
        <dbReference type="ARBA" id="ARBA00022884"/>
    </source>
</evidence>
<keyword evidence="9" id="KW-0064">Aspartyl protease</keyword>
<evidence type="ECO:0000256" key="6">
    <source>
        <dbReference type="ARBA" id="ARBA00022722"/>
    </source>
</evidence>
<evidence type="ECO:0000256" key="8">
    <source>
        <dbReference type="ARBA" id="ARBA00022741"/>
    </source>
</evidence>
<dbReference type="Pfam" id="PF25597">
    <property type="entry name" value="SH3_retrovirus"/>
    <property type="match status" value="1"/>
</dbReference>
<feature type="domain" description="Integrase catalytic" evidence="23">
    <location>
        <begin position="490"/>
        <end position="598"/>
    </location>
</feature>
<dbReference type="GO" id="GO:0004190">
    <property type="term" value="F:aspartic-type endopeptidase activity"/>
    <property type="evidence" value="ECO:0007669"/>
    <property type="project" value="UniProtKB-KW"/>
</dbReference>
<sequence length="1161" mass="129751">MSDTDKIHRHSIPILDGDNYTAWSSRMKIFLRGKKVFHACSSGWDKTAPQDVKANYLAANNKAILFMVAHMNERCFNKVVDTSTINSAHLLWTKISQQYASQSIVNRVRVFMKWSALTYNGDLQSFINNMRSALRDIELFEIVIPPTIISYVVLGKLMKVKELDQIVDKITLSKDSVETPYLVLDALQTYYTHNTNKTMSNNCVAPATALVSSSSGPLQFPSKIVPLCGNGQHNPLVKIHLESRCFHKFPHLRNENKVPKNASASFAQATSLAVFVTTIPDNYFVLDSAETHHMLRDKSLFTDFTINSTEVKTGNPDAPLIAKGYGTAVIHVNSKNMTLKNCLFVPNISQQLLSLVQLLSNSLCISRNGNTFSLGNSSCTLFTGIISNNLLLVKSPPPPSALLTTSSRSDLGSTLWHNCLGHPGNQALKHLCLPTPNDELCKVCICSKMTLLPFSGHFAPAPSPLYRLHVDLVGPITPASVSGYKYFLTVVDQFPLFKLSERLSLTGGGEFLNQAFAELVLVRGITHTFSPPYTPEHKGFAERANRTILDKARCLLTSSNLPRAYWAKAVNSAAFLSNLLPTASRSNSSPYELWTKFPLPLKRLRTFGCLAFFAVRKQHRSWKLAKTGGMGIFVGYENDGTTYHIVCLSDHKLVPTRHAIFMEDLLTPEEQSLDFRTPPEDLPDNAALRPEQEIIGDISTANIINLPCRPRAMLVSVEANIPMFYHQAIRGLQADKWLTAIEKELTSMNDLAIWSVVDLMPDIKTIGTTWVFRKKPGSSPSSTEFKARLCAQGFSQTYGVDFSKTFAPTGRLNSLRTLISHAAAHDLEFKQLDVKTTFLNTELDEDVHLAIPQGIPLDRKKYCLKLKKAIYGLKQAPLAWYNRLTTWLHSVGFTVSVCNPCVFFHSDPSPLWLFVHVDDIAVFGKNISFFKDQIKAKFDMKDLGKADLLLGIKIHHDPKAIILSQRHYVDSLLELYGMKTCGPTATPLVPNSQLNKASTREMDCFKSLGVNFQSAVGALSYLSTATRPNIAFAVSNLSQFLERPRITHWEVFMHVLHYLAVTPDYALTYLCWSVANLRGFTNAYWGNCPMTRRSVTGFLALQNHHLVCWKTKKQPVVSLSTCKAEYRALVDFSCKLLWLRQFCIKVGISSNHSPTVVHKDN</sequence>
<keyword evidence="15" id="KW-0229">DNA integration</keyword>
<dbReference type="InterPro" id="IPR043502">
    <property type="entry name" value="DNA/RNA_pol_sf"/>
</dbReference>
<evidence type="ECO:0000256" key="18">
    <source>
        <dbReference type="ARBA" id="ARBA00023113"/>
    </source>
</evidence>
<keyword evidence="17" id="KW-0239">DNA-directed DNA polymerase</keyword>
<dbReference type="SUPFAM" id="SSF56672">
    <property type="entry name" value="DNA/RNA polymerases"/>
    <property type="match status" value="1"/>
</dbReference>
<evidence type="ECO:0000256" key="19">
    <source>
        <dbReference type="ARBA" id="ARBA00023172"/>
    </source>
</evidence>
<dbReference type="PANTHER" id="PTHR42648:SF11">
    <property type="entry name" value="TRANSPOSON TY4-P GAG-POL POLYPROTEIN"/>
    <property type="match status" value="1"/>
</dbReference>
<keyword evidence="11" id="KW-0378">Hydrolase</keyword>
<evidence type="ECO:0000313" key="24">
    <source>
        <dbReference type="EMBL" id="PLW52288.1"/>
    </source>
</evidence>
<dbReference type="GO" id="GO:0003887">
    <property type="term" value="F:DNA-directed DNA polymerase activity"/>
    <property type="evidence" value="ECO:0007669"/>
    <property type="project" value="UniProtKB-KW"/>
</dbReference>